<reference evidence="1" key="2">
    <citation type="journal article" date="2015" name="Fish Shellfish Immunol.">
        <title>Early steps in the European eel (Anguilla anguilla)-Vibrio vulnificus interaction in the gills: Role of the RtxA13 toxin.</title>
        <authorList>
            <person name="Callol A."/>
            <person name="Pajuelo D."/>
            <person name="Ebbesson L."/>
            <person name="Teles M."/>
            <person name="MacKenzie S."/>
            <person name="Amaro C."/>
        </authorList>
    </citation>
    <scope>NUCLEOTIDE SEQUENCE</scope>
</reference>
<proteinExistence type="predicted"/>
<protein>
    <submittedName>
        <fullName evidence="1">Uncharacterized protein</fullName>
    </submittedName>
</protein>
<evidence type="ECO:0000313" key="1">
    <source>
        <dbReference type="EMBL" id="JAI05439.1"/>
    </source>
</evidence>
<accession>A0A0E9XUS6</accession>
<dbReference type="EMBL" id="GBXM01003139">
    <property type="protein sequence ID" value="JAI05439.1"/>
    <property type="molecule type" value="Transcribed_RNA"/>
</dbReference>
<name>A0A0E9XUS6_ANGAN</name>
<organism evidence="1">
    <name type="scientific">Anguilla anguilla</name>
    <name type="common">European freshwater eel</name>
    <name type="synonym">Muraena anguilla</name>
    <dbReference type="NCBI Taxonomy" id="7936"/>
    <lineage>
        <taxon>Eukaryota</taxon>
        <taxon>Metazoa</taxon>
        <taxon>Chordata</taxon>
        <taxon>Craniata</taxon>
        <taxon>Vertebrata</taxon>
        <taxon>Euteleostomi</taxon>
        <taxon>Actinopterygii</taxon>
        <taxon>Neopterygii</taxon>
        <taxon>Teleostei</taxon>
        <taxon>Anguilliformes</taxon>
        <taxon>Anguillidae</taxon>
        <taxon>Anguilla</taxon>
    </lineage>
</organism>
<dbReference type="AlphaFoldDB" id="A0A0E9XUS6"/>
<sequence>MVHVDTQSNQIKNFIFDLKSLKSVTVEKIENSTNRDTKNIILR</sequence>
<reference evidence="1" key="1">
    <citation type="submission" date="2014-11" db="EMBL/GenBank/DDBJ databases">
        <authorList>
            <person name="Amaro Gonzalez C."/>
        </authorList>
    </citation>
    <scope>NUCLEOTIDE SEQUENCE</scope>
</reference>